<feature type="compositionally biased region" description="Acidic residues" evidence="1">
    <location>
        <begin position="89"/>
        <end position="100"/>
    </location>
</feature>
<sequence>MWARGGGRSVKARLRERPPMERKKVSLSTVCSGGVMLVAKRLKQRRKGEMAVQNYAYSSEKKECVIGAGDVGSRRRPKCQGEVEGATTDGEEEGEFADHV</sequence>
<proteinExistence type="predicted"/>
<organism evidence="2 3">
    <name type="scientific">Ensete ventricosum</name>
    <name type="common">Abyssinian banana</name>
    <name type="synonym">Musa ensete</name>
    <dbReference type="NCBI Taxonomy" id="4639"/>
    <lineage>
        <taxon>Eukaryota</taxon>
        <taxon>Viridiplantae</taxon>
        <taxon>Streptophyta</taxon>
        <taxon>Embryophyta</taxon>
        <taxon>Tracheophyta</taxon>
        <taxon>Spermatophyta</taxon>
        <taxon>Magnoliopsida</taxon>
        <taxon>Liliopsida</taxon>
        <taxon>Zingiberales</taxon>
        <taxon>Musaceae</taxon>
        <taxon>Ensete</taxon>
    </lineage>
</organism>
<gene>
    <name evidence="2" type="ORF">B296_00019967</name>
</gene>
<evidence type="ECO:0000256" key="1">
    <source>
        <dbReference type="SAM" id="MobiDB-lite"/>
    </source>
</evidence>
<dbReference type="AlphaFoldDB" id="A0A426Y522"/>
<feature type="region of interest" description="Disordered" evidence="1">
    <location>
        <begin position="1"/>
        <end position="26"/>
    </location>
</feature>
<dbReference type="EMBL" id="AMZH03014888">
    <property type="protein sequence ID" value="RRT46887.1"/>
    <property type="molecule type" value="Genomic_DNA"/>
</dbReference>
<comment type="caution">
    <text evidence="2">The sequence shown here is derived from an EMBL/GenBank/DDBJ whole genome shotgun (WGS) entry which is preliminary data.</text>
</comment>
<accession>A0A426Y522</accession>
<dbReference type="Proteomes" id="UP000287651">
    <property type="component" value="Unassembled WGS sequence"/>
</dbReference>
<feature type="compositionally biased region" description="Basic and acidic residues" evidence="1">
    <location>
        <begin position="13"/>
        <end position="24"/>
    </location>
</feature>
<evidence type="ECO:0000313" key="2">
    <source>
        <dbReference type="EMBL" id="RRT46887.1"/>
    </source>
</evidence>
<name>A0A426Y522_ENSVE</name>
<evidence type="ECO:0000313" key="3">
    <source>
        <dbReference type="Proteomes" id="UP000287651"/>
    </source>
</evidence>
<reference evidence="2 3" key="1">
    <citation type="journal article" date="2014" name="Agronomy (Basel)">
        <title>A Draft Genome Sequence for Ensete ventricosum, the Drought-Tolerant Tree Against Hunger.</title>
        <authorList>
            <person name="Harrison J."/>
            <person name="Moore K.A."/>
            <person name="Paszkiewicz K."/>
            <person name="Jones T."/>
            <person name="Grant M."/>
            <person name="Ambacheew D."/>
            <person name="Muzemil S."/>
            <person name="Studholme D.J."/>
        </authorList>
    </citation>
    <scope>NUCLEOTIDE SEQUENCE [LARGE SCALE GENOMIC DNA]</scope>
</reference>
<feature type="region of interest" description="Disordered" evidence="1">
    <location>
        <begin position="71"/>
        <end position="100"/>
    </location>
</feature>
<protein>
    <submittedName>
        <fullName evidence="2">Uncharacterized protein</fullName>
    </submittedName>
</protein>